<reference evidence="7 8" key="1">
    <citation type="journal article" date="2015" name="Int. J. Syst. Evol. Microbiol.">
        <title>Methanoculleus sediminis sp. nov., a methanogen from sediments near a submarine mud volcano.</title>
        <authorList>
            <person name="Chen S.C."/>
            <person name="Chen M.F."/>
            <person name="Lai M.C."/>
            <person name="Weng C.Y."/>
            <person name="Wu S.Y."/>
            <person name="Lin S."/>
            <person name="Yang T.F."/>
            <person name="Chen P.C."/>
        </authorList>
    </citation>
    <scope>NUCLEOTIDE SEQUENCE [LARGE SCALE GENOMIC DNA]</scope>
    <source>
        <strain evidence="7 8">S3Fa</strain>
    </source>
</reference>
<evidence type="ECO:0000256" key="6">
    <source>
        <dbReference type="ARBA" id="ARBA00050038"/>
    </source>
</evidence>
<dbReference type="FunFam" id="3.40.1490.10:FF:000001">
    <property type="entry name" value="Peptidyl-tRNA hydrolase 2"/>
    <property type="match status" value="1"/>
</dbReference>
<dbReference type="EMBL" id="JXOJ01000006">
    <property type="protein sequence ID" value="KLK87535.1"/>
    <property type="molecule type" value="Genomic_DNA"/>
</dbReference>
<dbReference type="GO" id="GO:0004045">
    <property type="term" value="F:peptidyl-tRNA hydrolase activity"/>
    <property type="evidence" value="ECO:0007669"/>
    <property type="project" value="UniProtKB-EC"/>
</dbReference>
<dbReference type="CDD" id="cd02430">
    <property type="entry name" value="PTH2"/>
    <property type="match status" value="1"/>
</dbReference>
<evidence type="ECO:0000256" key="4">
    <source>
        <dbReference type="ARBA" id="ARBA00038050"/>
    </source>
</evidence>
<dbReference type="PANTHER" id="PTHR12649:SF11">
    <property type="entry name" value="PEPTIDYL-TRNA HYDROLASE 2, MITOCHONDRIAL"/>
    <property type="match status" value="1"/>
</dbReference>
<comment type="function">
    <text evidence="1">The natural substrate for this enzyme may be peptidyl-tRNAs which drop off the ribosome during protein synthesis.</text>
</comment>
<dbReference type="STRING" id="1550566.SZ63_10760"/>
<keyword evidence="3 7" id="KW-0378">Hydrolase</keyword>
<dbReference type="SUPFAM" id="SSF102462">
    <property type="entry name" value="Peptidyl-tRNA hydrolase II"/>
    <property type="match status" value="1"/>
</dbReference>
<dbReference type="Gene3D" id="3.40.1490.10">
    <property type="entry name" value="Bit1"/>
    <property type="match status" value="1"/>
</dbReference>
<dbReference type="InterPro" id="IPR002833">
    <property type="entry name" value="PTH2"/>
</dbReference>
<dbReference type="PATRIC" id="fig|1550566.3.peg.2349"/>
<dbReference type="EC" id="3.1.1.29" evidence="2"/>
<dbReference type="PANTHER" id="PTHR12649">
    <property type="entry name" value="PEPTIDYL-TRNA HYDROLASE 2"/>
    <property type="match status" value="1"/>
</dbReference>
<dbReference type="RefSeq" id="WP_048185258.1">
    <property type="nucleotide sequence ID" value="NZ_JXOJ01000006.1"/>
</dbReference>
<comment type="caution">
    <text evidence="7">The sequence shown here is derived from an EMBL/GenBank/DDBJ whole genome shotgun (WGS) entry which is preliminary data.</text>
</comment>
<dbReference type="Proteomes" id="UP000035301">
    <property type="component" value="Unassembled WGS sequence"/>
</dbReference>
<evidence type="ECO:0000313" key="7">
    <source>
        <dbReference type="EMBL" id="KLK87535.1"/>
    </source>
</evidence>
<accession>A0A0H1QX64</accession>
<dbReference type="NCBIfam" id="TIGR00283">
    <property type="entry name" value="arch_pth2"/>
    <property type="match status" value="1"/>
</dbReference>
<gene>
    <name evidence="7" type="ORF">SZ63_10760</name>
</gene>
<comment type="similarity">
    <text evidence="4">Belongs to the PTH2 family.</text>
</comment>
<keyword evidence="8" id="KW-1185">Reference proteome</keyword>
<evidence type="ECO:0000256" key="5">
    <source>
        <dbReference type="ARBA" id="ARBA00048707"/>
    </source>
</evidence>
<dbReference type="InterPro" id="IPR023476">
    <property type="entry name" value="Pep_tRNA_hydro_II_dom_sf"/>
</dbReference>
<dbReference type="NCBIfam" id="NF003314">
    <property type="entry name" value="PRK04322.1"/>
    <property type="match status" value="1"/>
</dbReference>
<dbReference type="Pfam" id="PF01981">
    <property type="entry name" value="PTH2"/>
    <property type="match status" value="1"/>
</dbReference>
<sequence length="120" mass="13067">MPDTREFKWKQCLVVRADIKMSCGKKCAQIAHAAIGAYEKADKLARKAWLDEGQKKVVLKASSERQLFELKTIAERAGIPASIIQDAGMTEIPPGTVTALGLGPSRSEDLDRITGDLSLL</sequence>
<protein>
    <recommendedName>
        <fullName evidence="6">Peptidyl-tRNA hydrolase</fullName>
        <ecNumber evidence="2">3.1.1.29</ecNumber>
    </recommendedName>
</protein>
<dbReference type="OrthoDB" id="6075at2157"/>
<dbReference type="GO" id="GO:0005829">
    <property type="term" value="C:cytosol"/>
    <property type="evidence" value="ECO:0007669"/>
    <property type="project" value="TreeGrafter"/>
</dbReference>
<evidence type="ECO:0000256" key="3">
    <source>
        <dbReference type="ARBA" id="ARBA00022801"/>
    </source>
</evidence>
<evidence type="ECO:0000313" key="8">
    <source>
        <dbReference type="Proteomes" id="UP000035301"/>
    </source>
</evidence>
<evidence type="ECO:0000256" key="1">
    <source>
        <dbReference type="ARBA" id="ARBA00003043"/>
    </source>
</evidence>
<dbReference type="AlphaFoldDB" id="A0A0H1QX64"/>
<proteinExistence type="inferred from homology"/>
<evidence type="ECO:0000256" key="2">
    <source>
        <dbReference type="ARBA" id="ARBA00013260"/>
    </source>
</evidence>
<comment type="catalytic activity">
    <reaction evidence="5">
        <text>an N-acyl-L-alpha-aminoacyl-tRNA + H2O = an N-acyl-L-amino acid + a tRNA + H(+)</text>
        <dbReference type="Rhea" id="RHEA:54448"/>
        <dbReference type="Rhea" id="RHEA-COMP:10123"/>
        <dbReference type="Rhea" id="RHEA-COMP:13883"/>
        <dbReference type="ChEBI" id="CHEBI:15377"/>
        <dbReference type="ChEBI" id="CHEBI:15378"/>
        <dbReference type="ChEBI" id="CHEBI:59874"/>
        <dbReference type="ChEBI" id="CHEBI:78442"/>
        <dbReference type="ChEBI" id="CHEBI:138191"/>
        <dbReference type="EC" id="3.1.1.29"/>
    </reaction>
</comment>
<name>A0A0H1QX64_9EURY</name>
<organism evidence="7 8">
    <name type="scientific">Methanoculleus sediminis</name>
    <dbReference type="NCBI Taxonomy" id="1550566"/>
    <lineage>
        <taxon>Archaea</taxon>
        <taxon>Methanobacteriati</taxon>
        <taxon>Methanobacteriota</taxon>
        <taxon>Stenosarchaea group</taxon>
        <taxon>Methanomicrobia</taxon>
        <taxon>Methanomicrobiales</taxon>
        <taxon>Methanomicrobiaceae</taxon>
        <taxon>Methanoculleus</taxon>
    </lineage>
</organism>